<proteinExistence type="inferred from homology"/>
<dbReference type="Proteomes" id="UP000195772">
    <property type="component" value="Unassembled WGS sequence"/>
</dbReference>
<comment type="caution">
    <text evidence="3">The sequence shown here is derived from an EMBL/GenBank/DDBJ whole genome shotgun (WGS) entry which is preliminary data.</text>
</comment>
<dbReference type="NCBIfam" id="TIGR01730">
    <property type="entry name" value="RND_mfp"/>
    <property type="match status" value="1"/>
</dbReference>
<dbReference type="PANTHER" id="PTHR30469:SF15">
    <property type="entry name" value="HLYD FAMILY OF SECRETION PROTEINS"/>
    <property type="match status" value="1"/>
</dbReference>
<dbReference type="InterPro" id="IPR006143">
    <property type="entry name" value="RND_pump_MFP"/>
</dbReference>
<sequence length="358" mass="38966">MKQHYLYLLCAALLAGCGKTKNAKTDAAQDRMQHRIEHNEVTVDTLQRRDFMRELISNGRLAASKRSTLSFEVSGTIAAIDAKNGSRVGAGEPIARIDTSDYALQLHKARLALDKARLGFYDVLVGQGYQAGDTVTPPAGVMQLARIRSGYADATASLLSARRSLAHCTLRAPFAGKVADVEQQVYEKSKGEFCTLLDDSRLNVRFSVLESEYGLLSPGQEIGVSPFADLRKEVKGRITAINPSIDVHGQVQVDAEVVNDGTLADGMNVRVAVRQKVPGQLVVPKSAVVIRDNLEVLFRYKDGRAQWTYVHTSLANSREYVVEANLDRGAELNPGDLVIVSGNLNLADGSEVSLGREQ</sequence>
<dbReference type="Pfam" id="PF25954">
    <property type="entry name" value="Beta-barrel_RND_2"/>
    <property type="match status" value="1"/>
</dbReference>
<dbReference type="eggNOG" id="COG0845">
    <property type="taxonomic scope" value="Bacteria"/>
</dbReference>
<evidence type="ECO:0000256" key="1">
    <source>
        <dbReference type="ARBA" id="ARBA00009477"/>
    </source>
</evidence>
<protein>
    <recommendedName>
        <fullName evidence="2">CusB-like beta-barrel domain-containing protein</fullName>
    </recommendedName>
</protein>
<accession>A0A1Y3QUV0</accession>
<dbReference type="Gene3D" id="2.40.420.20">
    <property type="match status" value="1"/>
</dbReference>
<dbReference type="EMBL" id="NFHB01000004">
    <property type="protein sequence ID" value="OUN03366.1"/>
    <property type="molecule type" value="Genomic_DNA"/>
</dbReference>
<dbReference type="InterPro" id="IPR058792">
    <property type="entry name" value="Beta-barrel_RND_2"/>
</dbReference>
<feature type="domain" description="CusB-like beta-barrel" evidence="2">
    <location>
        <begin position="205"/>
        <end position="275"/>
    </location>
</feature>
<dbReference type="RefSeq" id="WP_087401987.1">
    <property type="nucleotide sequence ID" value="NZ_AP031440.1"/>
</dbReference>
<evidence type="ECO:0000313" key="3">
    <source>
        <dbReference type="EMBL" id="OUN03366.1"/>
    </source>
</evidence>
<dbReference type="PROSITE" id="PS51257">
    <property type="entry name" value="PROKAR_LIPOPROTEIN"/>
    <property type="match status" value="1"/>
</dbReference>
<dbReference type="GO" id="GO:0015562">
    <property type="term" value="F:efflux transmembrane transporter activity"/>
    <property type="evidence" value="ECO:0007669"/>
    <property type="project" value="TreeGrafter"/>
</dbReference>
<gene>
    <name evidence="3" type="ORF">B5G41_06660</name>
</gene>
<name>A0A1Y3QUV0_9BACT</name>
<dbReference type="SUPFAM" id="SSF111369">
    <property type="entry name" value="HlyD-like secretion proteins"/>
    <property type="match status" value="1"/>
</dbReference>
<comment type="similarity">
    <text evidence="1">Belongs to the membrane fusion protein (MFP) (TC 8.A.1) family.</text>
</comment>
<organism evidence="3 4">
    <name type="scientific">Alistipes onderdonkii</name>
    <dbReference type="NCBI Taxonomy" id="328813"/>
    <lineage>
        <taxon>Bacteria</taxon>
        <taxon>Pseudomonadati</taxon>
        <taxon>Bacteroidota</taxon>
        <taxon>Bacteroidia</taxon>
        <taxon>Bacteroidales</taxon>
        <taxon>Rikenellaceae</taxon>
        <taxon>Alistipes</taxon>
    </lineage>
</organism>
<dbReference type="Gene3D" id="2.40.50.100">
    <property type="match status" value="1"/>
</dbReference>
<reference evidence="4" key="1">
    <citation type="submission" date="2017-04" db="EMBL/GenBank/DDBJ databases">
        <title>Function of individual gut microbiota members based on whole genome sequencing of pure cultures obtained from chicken caecum.</title>
        <authorList>
            <person name="Medvecky M."/>
            <person name="Cejkova D."/>
            <person name="Polansky O."/>
            <person name="Karasova D."/>
            <person name="Kubasova T."/>
            <person name="Cizek A."/>
            <person name="Rychlik I."/>
        </authorList>
    </citation>
    <scope>NUCLEOTIDE SEQUENCE [LARGE SCALE GENOMIC DNA]</scope>
    <source>
        <strain evidence="4">An90</strain>
    </source>
</reference>
<dbReference type="Gene3D" id="2.40.30.170">
    <property type="match status" value="1"/>
</dbReference>
<dbReference type="AlphaFoldDB" id="A0A1Y3QUV0"/>
<evidence type="ECO:0000259" key="2">
    <source>
        <dbReference type="Pfam" id="PF25954"/>
    </source>
</evidence>
<dbReference type="GO" id="GO:1990281">
    <property type="term" value="C:efflux pump complex"/>
    <property type="evidence" value="ECO:0007669"/>
    <property type="project" value="TreeGrafter"/>
</dbReference>
<dbReference type="PANTHER" id="PTHR30469">
    <property type="entry name" value="MULTIDRUG RESISTANCE PROTEIN MDTA"/>
    <property type="match status" value="1"/>
</dbReference>
<dbReference type="OrthoDB" id="1522646at2"/>
<dbReference type="Gene3D" id="1.10.287.470">
    <property type="entry name" value="Helix hairpin bin"/>
    <property type="match status" value="1"/>
</dbReference>
<evidence type="ECO:0000313" key="4">
    <source>
        <dbReference type="Proteomes" id="UP000195772"/>
    </source>
</evidence>